<dbReference type="SMART" id="SM00367">
    <property type="entry name" value="LRR_CC"/>
    <property type="match status" value="3"/>
</dbReference>
<dbReference type="Pfam" id="PF25372">
    <property type="entry name" value="DUF7885"/>
    <property type="match status" value="1"/>
</dbReference>
<dbReference type="GO" id="GO:0019005">
    <property type="term" value="C:SCF ubiquitin ligase complex"/>
    <property type="evidence" value="ECO:0007669"/>
    <property type="project" value="TreeGrafter"/>
</dbReference>
<dbReference type="PANTHER" id="PTHR13318">
    <property type="entry name" value="PARTNER OF PAIRED, ISOFORM B-RELATED"/>
    <property type="match status" value="1"/>
</dbReference>
<evidence type="ECO:0000259" key="2">
    <source>
        <dbReference type="Pfam" id="PF25372"/>
    </source>
</evidence>
<name>A0A4P9W9Q9_9FUNG</name>
<reference evidence="4" key="1">
    <citation type="journal article" date="2018" name="Nat. Microbiol.">
        <title>Leveraging single-cell genomics to expand the fungal tree of life.</title>
        <authorList>
            <person name="Ahrendt S.R."/>
            <person name="Quandt C.A."/>
            <person name="Ciobanu D."/>
            <person name="Clum A."/>
            <person name="Salamov A."/>
            <person name="Andreopoulos B."/>
            <person name="Cheng J.F."/>
            <person name="Woyke T."/>
            <person name="Pelin A."/>
            <person name="Henrissat B."/>
            <person name="Reynolds N.K."/>
            <person name="Benny G.L."/>
            <person name="Smith M.E."/>
            <person name="James T.Y."/>
            <person name="Grigoriev I.V."/>
        </authorList>
    </citation>
    <scope>NUCLEOTIDE SEQUENCE [LARGE SCALE GENOMIC DNA]</scope>
</reference>
<dbReference type="InterPro" id="IPR036047">
    <property type="entry name" value="F-box-like_dom_sf"/>
</dbReference>
<dbReference type="Pfam" id="PF12937">
    <property type="entry name" value="F-box-like"/>
    <property type="match status" value="1"/>
</dbReference>
<feature type="domain" description="F-box" evidence="1">
    <location>
        <begin position="54"/>
        <end position="92"/>
    </location>
</feature>
<feature type="domain" description="F-box/LRR-repeat protein 15-like leucin rich repeat" evidence="2">
    <location>
        <begin position="135"/>
        <end position="224"/>
    </location>
</feature>
<evidence type="ECO:0000259" key="1">
    <source>
        <dbReference type="Pfam" id="PF12937"/>
    </source>
</evidence>
<dbReference type="InterPro" id="IPR032675">
    <property type="entry name" value="LRR_dom_sf"/>
</dbReference>
<dbReference type="GO" id="GO:0031146">
    <property type="term" value="P:SCF-dependent proteasomal ubiquitin-dependent protein catabolic process"/>
    <property type="evidence" value="ECO:0007669"/>
    <property type="project" value="TreeGrafter"/>
</dbReference>
<dbReference type="SUPFAM" id="SSF81383">
    <property type="entry name" value="F-box domain"/>
    <property type="match status" value="1"/>
</dbReference>
<dbReference type="Gene3D" id="3.80.10.10">
    <property type="entry name" value="Ribonuclease Inhibitor"/>
    <property type="match status" value="1"/>
</dbReference>
<accession>A0A4P9W9Q9</accession>
<sequence>MPVSLPIYSHRFPFPALSNRHLLDVPSLEPVPIISNTTTMATPIGNETSKKRFPNELLLAIFEVASQPTLAIVCAVSRLWRSLATPLLYRQPITSDVSQFERILVTVAAKNELGSVVKRICAPTFPNFSETARRIQDSHIERLCSACPNLIYLGLLHCRFLGDEGVFAIAEHCRGLEVLSLSGCEGVGDLGILRVSANLHALKTLKLSHTTVTDLSCEQIGRNCQLLQHLDVSFTAASFNGIDFIVNALARLVHLDVRGCLDSAQQVDWIREHGPESFCLVADDFRDWSSSSGSDADLSEGSVIDEYGADYDWFGNEYYDEYNDRLLVNRYGDFRPSYSDSDYGSHEFHLSD</sequence>
<proteinExistence type="predicted"/>
<dbReference type="InterPro" id="IPR006553">
    <property type="entry name" value="Leu-rich_rpt_Cys-con_subtyp"/>
</dbReference>
<organism evidence="3 4">
    <name type="scientific">Blyttiomyces helicus</name>
    <dbReference type="NCBI Taxonomy" id="388810"/>
    <lineage>
        <taxon>Eukaryota</taxon>
        <taxon>Fungi</taxon>
        <taxon>Fungi incertae sedis</taxon>
        <taxon>Chytridiomycota</taxon>
        <taxon>Chytridiomycota incertae sedis</taxon>
        <taxon>Chytridiomycetes</taxon>
        <taxon>Chytridiomycetes incertae sedis</taxon>
        <taxon>Blyttiomyces</taxon>
    </lineage>
</organism>
<keyword evidence="4" id="KW-1185">Reference proteome</keyword>
<dbReference type="PANTHER" id="PTHR13318:SF225">
    <property type="entry name" value="F-BOX DOMAIN-CONTAINING PROTEIN"/>
    <property type="match status" value="1"/>
</dbReference>
<dbReference type="OrthoDB" id="2155206at2759"/>
<dbReference type="Gene3D" id="1.20.1280.50">
    <property type="match status" value="1"/>
</dbReference>
<dbReference type="SUPFAM" id="SSF52047">
    <property type="entry name" value="RNI-like"/>
    <property type="match status" value="1"/>
</dbReference>
<dbReference type="AlphaFoldDB" id="A0A4P9W9Q9"/>
<dbReference type="InterPro" id="IPR001810">
    <property type="entry name" value="F-box_dom"/>
</dbReference>
<dbReference type="EMBL" id="KZ996837">
    <property type="protein sequence ID" value="RKO88255.1"/>
    <property type="molecule type" value="Genomic_DNA"/>
</dbReference>
<protein>
    <submittedName>
        <fullName evidence="3">Uncharacterized protein</fullName>
    </submittedName>
</protein>
<evidence type="ECO:0000313" key="4">
    <source>
        <dbReference type="Proteomes" id="UP000269721"/>
    </source>
</evidence>
<gene>
    <name evidence="3" type="ORF">BDK51DRAFT_29291</name>
</gene>
<evidence type="ECO:0000313" key="3">
    <source>
        <dbReference type="EMBL" id="RKO88255.1"/>
    </source>
</evidence>
<dbReference type="Proteomes" id="UP000269721">
    <property type="component" value="Unassembled WGS sequence"/>
</dbReference>
<dbReference type="InterPro" id="IPR057207">
    <property type="entry name" value="FBXL15_LRR"/>
</dbReference>